<comment type="caution">
    <text evidence="2">The sequence shown here is derived from an EMBL/GenBank/DDBJ whole genome shotgun (WGS) entry which is preliminary data.</text>
</comment>
<dbReference type="Proteomes" id="UP000701801">
    <property type="component" value="Unassembled WGS sequence"/>
</dbReference>
<sequence length="265" mass="29783">IKDKELLGKIKQACFAGAGVIVNNKSSSRLIITSVSEIINTIIPHFDKYPLLTKTVEEFELFKIAALIMQDKQHLTSKGFQEILSIKAAMRNGLTGTLAENFPNTLPMVLGSFTEGKGSFKLDVAEYPSDIPVKLNFQILIHQRDKELLALIINYFNCGTSKMGDNPKQGSSYKIFTVTNIEDIFNIITFFQKYPLQGMKNLDLDQFIKVVELIKTKGDKTSPSEFYAEELHKIMGRKLYTPKSDSTYVPFLVYSNADSFGGKKL</sequence>
<name>A0A9N9LVP9_9HELO</name>
<reference evidence="2" key="1">
    <citation type="submission" date="2021-07" db="EMBL/GenBank/DDBJ databases">
        <authorList>
            <person name="Durling M."/>
        </authorList>
    </citation>
    <scope>NUCLEOTIDE SEQUENCE</scope>
</reference>
<evidence type="ECO:0000259" key="1">
    <source>
        <dbReference type="Pfam" id="PF00961"/>
    </source>
</evidence>
<dbReference type="GO" id="GO:0005739">
    <property type="term" value="C:mitochondrion"/>
    <property type="evidence" value="ECO:0007669"/>
    <property type="project" value="UniProtKB-ARBA"/>
</dbReference>
<dbReference type="AlphaFoldDB" id="A0A9N9LVP9"/>
<dbReference type="PANTHER" id="PTHR36181:SF4">
    <property type="entry name" value="LAGLIDADG ENDONUCLEASE"/>
    <property type="match status" value="1"/>
</dbReference>
<dbReference type="SUPFAM" id="SSF55608">
    <property type="entry name" value="Homing endonucleases"/>
    <property type="match status" value="2"/>
</dbReference>
<evidence type="ECO:0000313" key="2">
    <source>
        <dbReference type="EMBL" id="CAG8982039.1"/>
    </source>
</evidence>
<dbReference type="PANTHER" id="PTHR36181">
    <property type="entry name" value="INTRON-ENCODED ENDONUCLEASE AI3-RELATED"/>
    <property type="match status" value="1"/>
</dbReference>
<dbReference type="Pfam" id="PF00961">
    <property type="entry name" value="LAGLIDADG_1"/>
    <property type="match status" value="2"/>
</dbReference>
<gene>
    <name evidence="2" type="ORF">HYALB_00013783</name>
</gene>
<dbReference type="EMBL" id="CAJVRM010000558">
    <property type="protein sequence ID" value="CAG8982039.1"/>
    <property type="molecule type" value="Genomic_DNA"/>
</dbReference>
<dbReference type="GO" id="GO:0004519">
    <property type="term" value="F:endonuclease activity"/>
    <property type="evidence" value="ECO:0007669"/>
    <property type="project" value="InterPro"/>
</dbReference>
<feature type="non-terminal residue" evidence="2">
    <location>
        <position position="1"/>
    </location>
</feature>
<feature type="domain" description="Homing endonuclease LAGLIDADG" evidence="1">
    <location>
        <begin position="113"/>
        <end position="211"/>
    </location>
</feature>
<keyword evidence="3" id="KW-1185">Reference proteome</keyword>
<dbReference type="OrthoDB" id="5412286at2759"/>
<accession>A0A9N9LVP9</accession>
<dbReference type="InterPro" id="IPR004860">
    <property type="entry name" value="LAGLIDADG_dom"/>
</dbReference>
<organism evidence="2 3">
    <name type="scientific">Hymenoscyphus albidus</name>
    <dbReference type="NCBI Taxonomy" id="595503"/>
    <lineage>
        <taxon>Eukaryota</taxon>
        <taxon>Fungi</taxon>
        <taxon>Dikarya</taxon>
        <taxon>Ascomycota</taxon>
        <taxon>Pezizomycotina</taxon>
        <taxon>Leotiomycetes</taxon>
        <taxon>Helotiales</taxon>
        <taxon>Helotiaceae</taxon>
        <taxon>Hymenoscyphus</taxon>
    </lineage>
</organism>
<feature type="domain" description="Homing endonuclease LAGLIDADG" evidence="1">
    <location>
        <begin position="2"/>
        <end position="65"/>
    </location>
</feature>
<feature type="non-terminal residue" evidence="2">
    <location>
        <position position="265"/>
    </location>
</feature>
<evidence type="ECO:0000313" key="3">
    <source>
        <dbReference type="Proteomes" id="UP000701801"/>
    </source>
</evidence>
<dbReference type="InterPro" id="IPR027434">
    <property type="entry name" value="Homing_endonucl"/>
</dbReference>
<protein>
    <recommendedName>
        <fullName evidence="1">Homing endonuclease LAGLIDADG domain-containing protein</fullName>
    </recommendedName>
</protein>
<dbReference type="InterPro" id="IPR051289">
    <property type="entry name" value="LAGLIDADG_Endonuclease"/>
</dbReference>
<proteinExistence type="predicted"/>
<dbReference type="Gene3D" id="3.10.28.10">
    <property type="entry name" value="Homing endonucleases"/>
    <property type="match status" value="2"/>
</dbReference>